<dbReference type="RefSeq" id="WP_130525117.1">
    <property type="nucleotide sequence ID" value="NZ_CAWZZE010000014.1"/>
</dbReference>
<dbReference type="Proteomes" id="UP000292087">
    <property type="component" value="Unassembled WGS sequence"/>
</dbReference>
<sequence>MKKSHIHASRLLVCAGLLGIATSAMAQRYGPQDEGRRFNDGTRVVCKNVEVRKNSKDSNRILGTATGAVVGGLLGNQIGGGNGKKLATVGGAIAGGAAGRTIQGNHQIDHGDRVVEKQCVRR</sequence>
<dbReference type="Pfam" id="PF05433">
    <property type="entry name" value="Rick_17kDa_Anti"/>
    <property type="match status" value="1"/>
</dbReference>
<comment type="subcellular location">
    <subcellularLocation>
        <location evidence="1">Membrane</location>
    </subcellularLocation>
</comment>
<dbReference type="GO" id="GO:0019867">
    <property type="term" value="C:outer membrane"/>
    <property type="evidence" value="ECO:0007669"/>
    <property type="project" value="InterPro"/>
</dbReference>
<feature type="signal peptide" evidence="3">
    <location>
        <begin position="1"/>
        <end position="26"/>
    </location>
</feature>
<evidence type="ECO:0000256" key="3">
    <source>
        <dbReference type="SAM" id="SignalP"/>
    </source>
</evidence>
<feature type="chain" id="PRO_5020826623" evidence="3">
    <location>
        <begin position="27"/>
        <end position="122"/>
    </location>
</feature>
<dbReference type="Proteomes" id="UP000293089">
    <property type="component" value="Unassembled WGS sequence"/>
</dbReference>
<dbReference type="InterPro" id="IPR051407">
    <property type="entry name" value="Bact_OM_lipoprot/Surf_antigen"/>
</dbReference>
<dbReference type="AlphaFoldDB" id="A0A4V2HE37"/>
<organism evidence="6 7">
    <name type="scientific">Pseudoxanthomonas winnipegensis</name>
    <dbReference type="NCBI Taxonomy" id="2480810"/>
    <lineage>
        <taxon>Bacteria</taxon>
        <taxon>Pseudomonadati</taxon>
        <taxon>Pseudomonadota</taxon>
        <taxon>Gammaproteobacteria</taxon>
        <taxon>Lysobacterales</taxon>
        <taxon>Lysobacteraceae</taxon>
        <taxon>Pseudoxanthomonas</taxon>
    </lineage>
</organism>
<evidence type="ECO:0000313" key="8">
    <source>
        <dbReference type="Proteomes" id="UP000293089"/>
    </source>
</evidence>
<dbReference type="PANTHER" id="PTHR35603:SF2">
    <property type="entry name" value="OUTER MEMBRANE LIPOPROTEIN"/>
    <property type="match status" value="1"/>
</dbReference>
<evidence type="ECO:0000256" key="2">
    <source>
        <dbReference type="ARBA" id="ARBA00023136"/>
    </source>
</evidence>
<feature type="domain" description="Glycine zipper 2TM" evidence="4">
    <location>
        <begin position="62"/>
        <end position="103"/>
    </location>
</feature>
<evidence type="ECO:0000259" key="4">
    <source>
        <dbReference type="Pfam" id="PF05433"/>
    </source>
</evidence>
<gene>
    <name evidence="6" type="ORF">EA656_19670</name>
    <name evidence="5" type="ORF">EA658_13635</name>
</gene>
<evidence type="ECO:0000256" key="1">
    <source>
        <dbReference type="ARBA" id="ARBA00004370"/>
    </source>
</evidence>
<evidence type="ECO:0000313" key="6">
    <source>
        <dbReference type="EMBL" id="TAA30625.1"/>
    </source>
</evidence>
<proteinExistence type="predicted"/>
<dbReference type="EMBL" id="SHMF01000007">
    <property type="protein sequence ID" value="TAA30625.1"/>
    <property type="molecule type" value="Genomic_DNA"/>
</dbReference>
<dbReference type="InterPro" id="IPR008816">
    <property type="entry name" value="Gly_zipper_2TM_dom"/>
</dbReference>
<evidence type="ECO:0000313" key="5">
    <source>
        <dbReference type="EMBL" id="TAA19851.1"/>
    </source>
</evidence>
<keyword evidence="8" id="KW-1185">Reference proteome</keyword>
<keyword evidence="2" id="KW-0472">Membrane</keyword>
<name>A0A4V2HE37_9GAMM</name>
<evidence type="ECO:0000313" key="7">
    <source>
        <dbReference type="Proteomes" id="UP000292087"/>
    </source>
</evidence>
<reference evidence="7 8" key="1">
    <citation type="submission" date="2019-02" db="EMBL/GenBank/DDBJ databases">
        <title>WGS of Pseudoxanthomonas species novum from clinical isolates.</title>
        <authorList>
            <person name="Bernier A.-M."/>
            <person name="Bernard K."/>
            <person name="Vachon A."/>
        </authorList>
    </citation>
    <scope>NUCLEOTIDE SEQUENCE [LARGE SCALE GENOMIC DNA]</scope>
    <source>
        <strain evidence="8">NML 170316</strain>
        <strain evidence="6 7">NML140781</strain>
        <strain evidence="5">NML170316</strain>
    </source>
</reference>
<keyword evidence="3" id="KW-0732">Signal</keyword>
<dbReference type="PANTHER" id="PTHR35603">
    <property type="match status" value="1"/>
</dbReference>
<accession>A0A4V2HE37</accession>
<protein>
    <submittedName>
        <fullName evidence="6">Glycine zipper 2TM domain-containing protein</fullName>
    </submittedName>
</protein>
<dbReference type="EMBL" id="SHME01000003">
    <property type="protein sequence ID" value="TAA19851.1"/>
    <property type="molecule type" value="Genomic_DNA"/>
</dbReference>
<comment type="caution">
    <text evidence="6">The sequence shown here is derived from an EMBL/GenBank/DDBJ whole genome shotgun (WGS) entry which is preliminary data.</text>
</comment>